<evidence type="ECO:0000256" key="2">
    <source>
        <dbReference type="RuleBase" id="RU363116"/>
    </source>
</evidence>
<evidence type="ECO:0000313" key="4">
    <source>
        <dbReference type="Proteomes" id="UP000001396"/>
    </source>
</evidence>
<sequence>MDPYLDVLNNFNTLIVKQRPRGKWWELLCGLEHENEYKKSDILIAREHTSNGCLLCCGKYRKFKMTIRTLEGHEILKIKRPYHCGRQGCCCCCCVESCHQEAEIFLGEASSMPGKYLGRIKERFSCCLPVLNVFDDTGNEVYRVIGQCCGCSNYSLSIRQGNGTSSGWGDDGDEVGEIEKKWSGWKKELFTDADNFFINFPPDSSSQQKALLLGALFLVDYLFFENQSERSLMSDQISNPKIRNATHLS</sequence>
<dbReference type="PANTHER" id="PTHR23248:SF9">
    <property type="entry name" value="PHOSPHOLIPID SCRAMBLASE"/>
    <property type="match status" value="1"/>
</dbReference>
<dbReference type="SUPFAM" id="SSF54518">
    <property type="entry name" value="Tubby C-terminal domain-like"/>
    <property type="match status" value="1"/>
</dbReference>
<keyword evidence="4" id="KW-1185">Reference proteome</keyword>
<evidence type="ECO:0000313" key="3">
    <source>
        <dbReference type="EMBL" id="EFA84145.1"/>
    </source>
</evidence>
<dbReference type="RefSeq" id="XP_020436262.1">
    <property type="nucleotide sequence ID" value="XM_020574190.1"/>
</dbReference>
<evidence type="ECO:0000256" key="1">
    <source>
        <dbReference type="ARBA" id="ARBA00005350"/>
    </source>
</evidence>
<proteinExistence type="inferred from homology"/>
<dbReference type="GO" id="GO:0005886">
    <property type="term" value="C:plasma membrane"/>
    <property type="evidence" value="ECO:0007669"/>
    <property type="project" value="TreeGrafter"/>
</dbReference>
<dbReference type="OMA" id="DAMFFEH"/>
<accession>D3B497</accession>
<dbReference type="FunCoup" id="D3B497">
    <property type="interactions" value="15"/>
</dbReference>
<comment type="caution">
    <text evidence="3">The sequence shown here is derived from an EMBL/GenBank/DDBJ whole genome shotgun (WGS) entry which is preliminary data.</text>
</comment>
<dbReference type="PANTHER" id="PTHR23248">
    <property type="entry name" value="PHOSPHOLIPID SCRAMBLASE-RELATED"/>
    <property type="match status" value="1"/>
</dbReference>
<name>D3B497_HETP5</name>
<comment type="similarity">
    <text evidence="1 2">Belongs to the phospholipid scramblase family.</text>
</comment>
<dbReference type="Proteomes" id="UP000001396">
    <property type="component" value="Unassembled WGS sequence"/>
</dbReference>
<dbReference type="InParanoid" id="D3B497"/>
<protein>
    <recommendedName>
        <fullName evidence="2">Phospholipid scramblase</fullName>
    </recommendedName>
</protein>
<dbReference type="Pfam" id="PF03803">
    <property type="entry name" value="Scramblase"/>
    <property type="match status" value="1"/>
</dbReference>
<dbReference type="STRING" id="670386.D3B497"/>
<dbReference type="InterPro" id="IPR005552">
    <property type="entry name" value="Scramblase"/>
</dbReference>
<dbReference type="GO" id="GO:0017128">
    <property type="term" value="F:phospholipid scramblase activity"/>
    <property type="evidence" value="ECO:0007669"/>
    <property type="project" value="InterPro"/>
</dbReference>
<dbReference type="EMBL" id="ADBJ01000010">
    <property type="protein sequence ID" value="EFA84145.1"/>
    <property type="molecule type" value="Genomic_DNA"/>
</dbReference>
<gene>
    <name evidence="3" type="ORF">PPL_03219</name>
</gene>
<dbReference type="AlphaFoldDB" id="D3B497"/>
<organism evidence="3 4">
    <name type="scientific">Heterostelium pallidum (strain ATCC 26659 / Pp 5 / PN500)</name>
    <name type="common">Cellular slime mold</name>
    <name type="synonym">Polysphondylium pallidum</name>
    <dbReference type="NCBI Taxonomy" id="670386"/>
    <lineage>
        <taxon>Eukaryota</taxon>
        <taxon>Amoebozoa</taxon>
        <taxon>Evosea</taxon>
        <taxon>Eumycetozoa</taxon>
        <taxon>Dictyostelia</taxon>
        <taxon>Acytosteliales</taxon>
        <taxon>Acytosteliaceae</taxon>
        <taxon>Heterostelium</taxon>
    </lineage>
</organism>
<reference evidence="3 4" key="1">
    <citation type="journal article" date="2011" name="Genome Res.">
        <title>Phylogeny-wide analysis of social amoeba genomes highlights ancient origins for complex intercellular communication.</title>
        <authorList>
            <person name="Heidel A.J."/>
            <person name="Lawal H.M."/>
            <person name="Felder M."/>
            <person name="Schilde C."/>
            <person name="Helps N.R."/>
            <person name="Tunggal B."/>
            <person name="Rivero F."/>
            <person name="John U."/>
            <person name="Schleicher M."/>
            <person name="Eichinger L."/>
            <person name="Platzer M."/>
            <person name="Noegel A.A."/>
            <person name="Schaap P."/>
            <person name="Gloeckner G."/>
        </authorList>
    </citation>
    <scope>NUCLEOTIDE SEQUENCE [LARGE SCALE GENOMIC DNA]</scope>
    <source>
        <strain evidence="4">ATCC 26659 / Pp 5 / PN500</strain>
    </source>
</reference>
<dbReference type="InterPro" id="IPR025659">
    <property type="entry name" value="Tubby-like_C"/>
</dbReference>
<dbReference type="GeneID" id="31358742"/>